<accession>C7ZBK0</accession>
<dbReference type="VEuPathDB" id="FungiDB:NECHADRAFT_88453"/>
<evidence type="ECO:0000313" key="5">
    <source>
        <dbReference type="Proteomes" id="UP000005206"/>
    </source>
</evidence>
<organism evidence="4 5">
    <name type="scientific">Fusarium vanettenii (strain ATCC MYA-4622 / CBS 123669 / FGSC 9596 / NRRL 45880 / 77-13-4)</name>
    <name type="common">Fusarium solani subsp. pisi</name>
    <dbReference type="NCBI Taxonomy" id="660122"/>
    <lineage>
        <taxon>Eukaryota</taxon>
        <taxon>Fungi</taxon>
        <taxon>Dikarya</taxon>
        <taxon>Ascomycota</taxon>
        <taxon>Pezizomycotina</taxon>
        <taxon>Sordariomycetes</taxon>
        <taxon>Hypocreomycetidae</taxon>
        <taxon>Hypocreales</taxon>
        <taxon>Nectriaceae</taxon>
        <taxon>Fusarium</taxon>
        <taxon>Fusarium solani species complex</taxon>
        <taxon>Fusarium vanettenii</taxon>
    </lineage>
</organism>
<dbReference type="InterPro" id="IPR002110">
    <property type="entry name" value="Ankyrin_rpt"/>
</dbReference>
<dbReference type="RefSeq" id="XP_003044253.1">
    <property type="nucleotide sequence ID" value="XM_003044207.1"/>
</dbReference>
<dbReference type="InterPro" id="IPR036770">
    <property type="entry name" value="Ankyrin_rpt-contain_sf"/>
</dbReference>
<keyword evidence="5" id="KW-1185">Reference proteome</keyword>
<protein>
    <submittedName>
        <fullName evidence="4">Uncharacterized protein</fullName>
    </submittedName>
</protein>
<dbReference type="AlphaFoldDB" id="C7ZBK0"/>
<keyword evidence="2" id="KW-0040">ANK repeat</keyword>
<sequence length="266" mass="29344">MPPTPSTKPNPSESEQSDGTGSNRFLFSVIMNGLYKEPGTLAAITGRPEEELRNWASVERAITMRIPVLPLQNFSNGLVFDRDRAESGKAIFVRPLQLAAVYGRIDLLAILLKFSDVDELPEYSGLTALFLSLWFRHLEMADVLFRQGAHPSSCSGVNALHAAAGRGLIRETTRIIDEYHVEPDVEDTEGATPTIYALALPLEQAIEIIDLLRDKGARSDLAFGTEGWTYVELARAMGRERLALYLEDDRESTIGPEQTSDIAIAP</sequence>
<evidence type="ECO:0000256" key="2">
    <source>
        <dbReference type="ARBA" id="ARBA00023043"/>
    </source>
</evidence>
<dbReference type="Pfam" id="PF13637">
    <property type="entry name" value="Ank_4"/>
    <property type="match status" value="1"/>
</dbReference>
<dbReference type="Proteomes" id="UP000005206">
    <property type="component" value="Chromosome 14"/>
</dbReference>
<dbReference type="EMBL" id="GG698915">
    <property type="protein sequence ID" value="EEU38540.1"/>
    <property type="molecule type" value="Genomic_DNA"/>
</dbReference>
<dbReference type="SUPFAM" id="SSF48403">
    <property type="entry name" value="Ankyrin repeat"/>
    <property type="match status" value="1"/>
</dbReference>
<dbReference type="GeneID" id="9670619"/>
<dbReference type="InParanoid" id="C7ZBK0"/>
<dbReference type="eggNOG" id="ENOG502RMJ4">
    <property type="taxonomic scope" value="Eukaryota"/>
</dbReference>
<evidence type="ECO:0000313" key="4">
    <source>
        <dbReference type="EMBL" id="EEU38540.1"/>
    </source>
</evidence>
<evidence type="ECO:0000256" key="3">
    <source>
        <dbReference type="SAM" id="MobiDB-lite"/>
    </source>
</evidence>
<dbReference type="HOGENOM" id="CLU_099111_0_0_1"/>
<evidence type="ECO:0000256" key="1">
    <source>
        <dbReference type="ARBA" id="ARBA00022737"/>
    </source>
</evidence>
<dbReference type="Gene3D" id="1.25.40.20">
    <property type="entry name" value="Ankyrin repeat-containing domain"/>
    <property type="match status" value="1"/>
</dbReference>
<feature type="compositionally biased region" description="Polar residues" evidence="3">
    <location>
        <begin position="9"/>
        <end position="22"/>
    </location>
</feature>
<dbReference type="OrthoDB" id="341259at2759"/>
<name>C7ZBK0_FUSV7</name>
<gene>
    <name evidence="4" type="ORF">NECHADRAFT_88453</name>
</gene>
<dbReference type="KEGG" id="nhe:NECHADRAFT_88453"/>
<dbReference type="PANTHER" id="PTHR24198">
    <property type="entry name" value="ANKYRIN REPEAT AND PROTEIN KINASE DOMAIN-CONTAINING PROTEIN"/>
    <property type="match status" value="1"/>
</dbReference>
<feature type="region of interest" description="Disordered" evidence="3">
    <location>
        <begin position="1"/>
        <end position="22"/>
    </location>
</feature>
<dbReference type="OMA" id="MGAWETI"/>
<proteinExistence type="predicted"/>
<dbReference type="PANTHER" id="PTHR24198:SF165">
    <property type="entry name" value="ANKYRIN REPEAT-CONTAINING PROTEIN-RELATED"/>
    <property type="match status" value="1"/>
</dbReference>
<keyword evidence="1" id="KW-0677">Repeat</keyword>
<reference evidence="4 5" key="1">
    <citation type="journal article" date="2009" name="PLoS Genet.">
        <title>The genome of Nectria haematococca: contribution of supernumerary chromosomes to gene expansion.</title>
        <authorList>
            <person name="Coleman J.J."/>
            <person name="Rounsley S.D."/>
            <person name="Rodriguez-Carres M."/>
            <person name="Kuo A."/>
            <person name="Wasmann C.C."/>
            <person name="Grimwood J."/>
            <person name="Schmutz J."/>
            <person name="Taga M."/>
            <person name="White G.J."/>
            <person name="Zhou S."/>
            <person name="Schwartz D.C."/>
            <person name="Freitag M."/>
            <person name="Ma L.J."/>
            <person name="Danchin E.G."/>
            <person name="Henrissat B."/>
            <person name="Coutinho P.M."/>
            <person name="Nelson D.R."/>
            <person name="Straney D."/>
            <person name="Napoli C.A."/>
            <person name="Barker B.M."/>
            <person name="Gribskov M."/>
            <person name="Rep M."/>
            <person name="Kroken S."/>
            <person name="Molnar I."/>
            <person name="Rensing C."/>
            <person name="Kennell J.C."/>
            <person name="Zamora J."/>
            <person name="Farman M.L."/>
            <person name="Selker E.U."/>
            <person name="Salamov A."/>
            <person name="Shapiro H."/>
            <person name="Pangilinan J."/>
            <person name="Lindquist E."/>
            <person name="Lamers C."/>
            <person name="Grigoriev I.V."/>
            <person name="Geiser D.M."/>
            <person name="Covert S.F."/>
            <person name="Temporini E."/>
            <person name="Vanetten H.D."/>
        </authorList>
    </citation>
    <scope>NUCLEOTIDE SEQUENCE [LARGE SCALE GENOMIC DNA]</scope>
    <source>
        <strain evidence="5">ATCC MYA-4622 / CBS 123669 / FGSC 9596 / NRRL 45880 / 77-13-4</strain>
    </source>
</reference>